<dbReference type="Proteomes" id="UP000789570">
    <property type="component" value="Unassembled WGS sequence"/>
</dbReference>
<protein>
    <submittedName>
        <fullName evidence="3">11752_t:CDS:1</fullName>
    </submittedName>
</protein>
<reference evidence="3" key="1">
    <citation type="submission" date="2021-06" db="EMBL/GenBank/DDBJ databases">
        <authorList>
            <person name="Kallberg Y."/>
            <person name="Tangrot J."/>
            <person name="Rosling A."/>
        </authorList>
    </citation>
    <scope>NUCLEOTIDE SEQUENCE</scope>
    <source>
        <strain evidence="3">UK204</strain>
    </source>
</reference>
<accession>A0A9N9A0L8</accession>
<keyword evidence="4" id="KW-1185">Reference proteome</keyword>
<feature type="region of interest" description="Disordered" evidence="1">
    <location>
        <begin position="552"/>
        <end position="671"/>
    </location>
</feature>
<feature type="region of interest" description="Disordered" evidence="1">
    <location>
        <begin position="75"/>
        <end position="200"/>
    </location>
</feature>
<dbReference type="SMART" id="SM00233">
    <property type="entry name" value="PH"/>
    <property type="match status" value="1"/>
</dbReference>
<dbReference type="InterPro" id="IPR001849">
    <property type="entry name" value="PH_domain"/>
</dbReference>
<feature type="compositionally biased region" description="Low complexity" evidence="1">
    <location>
        <begin position="566"/>
        <end position="587"/>
    </location>
</feature>
<evidence type="ECO:0000313" key="3">
    <source>
        <dbReference type="EMBL" id="CAG8515185.1"/>
    </source>
</evidence>
<organism evidence="3 4">
    <name type="scientific">Funneliformis caledonium</name>
    <dbReference type="NCBI Taxonomy" id="1117310"/>
    <lineage>
        <taxon>Eukaryota</taxon>
        <taxon>Fungi</taxon>
        <taxon>Fungi incertae sedis</taxon>
        <taxon>Mucoromycota</taxon>
        <taxon>Glomeromycotina</taxon>
        <taxon>Glomeromycetes</taxon>
        <taxon>Glomerales</taxon>
        <taxon>Glomeraceae</taxon>
        <taxon>Funneliformis</taxon>
    </lineage>
</organism>
<dbReference type="Gene3D" id="2.30.29.30">
    <property type="entry name" value="Pleckstrin-homology domain (PH domain)/Phosphotyrosine-binding domain (PTB)"/>
    <property type="match status" value="1"/>
</dbReference>
<dbReference type="OrthoDB" id="185175at2759"/>
<dbReference type="AlphaFoldDB" id="A0A9N9A0L8"/>
<feature type="region of interest" description="Disordered" evidence="1">
    <location>
        <begin position="895"/>
        <end position="915"/>
    </location>
</feature>
<feature type="compositionally biased region" description="Pro residues" evidence="1">
    <location>
        <begin position="792"/>
        <end position="803"/>
    </location>
</feature>
<proteinExistence type="predicted"/>
<evidence type="ECO:0000259" key="2">
    <source>
        <dbReference type="PROSITE" id="PS50003"/>
    </source>
</evidence>
<evidence type="ECO:0000256" key="1">
    <source>
        <dbReference type="SAM" id="MobiDB-lite"/>
    </source>
</evidence>
<feature type="compositionally biased region" description="Low complexity" evidence="1">
    <location>
        <begin position="647"/>
        <end position="658"/>
    </location>
</feature>
<comment type="caution">
    <text evidence="3">The sequence shown here is derived from an EMBL/GenBank/DDBJ whole genome shotgun (WGS) entry which is preliminary data.</text>
</comment>
<gene>
    <name evidence="3" type="ORF">FCALED_LOCUS4407</name>
</gene>
<feature type="compositionally biased region" description="Pro residues" evidence="1">
    <location>
        <begin position="760"/>
        <end position="769"/>
    </location>
</feature>
<dbReference type="PROSITE" id="PS50003">
    <property type="entry name" value="PH_DOMAIN"/>
    <property type="match status" value="1"/>
</dbReference>
<feature type="compositionally biased region" description="Polar residues" evidence="1">
    <location>
        <begin position="112"/>
        <end position="132"/>
    </location>
</feature>
<sequence>MLDKHPSNAKVNIGKKDEIDNVENSIIDRNMSTVTFLTEEEEAAITSERVKTAAKLEGISTEKVLSRNKKATINNNVATNTSGNSTDRLSKESGIGSSVSSSLDEKDDEIDNSPSELFTSFQSNTNTENTKISPRKQKQHRKNELSSSVHVDLNSEIPESNCTFNDTESSTSGGTNNEPDSPSLPNNSTTTEFVKRKHSFKRKNSSRSIFSVLSSGSLRSSTSRNSRGGSLSLSDPEDELSNHNQRVSIVDSPSKAERILSRSGFSSLSIRRRRSKSTMSVALPEKNNIISPRLSSSPESLSKAGKILGLTASEAKILLDKPDNNNNKPTRKVYGFRPSSSSSEEKVVLPTSNNANNSKIFGYDDNISLLDRSSKASKLLGLDDGELSRRATSMCLVSEFKSISNNTKSNLGGGNLGCPITVASIRESIITYRGILSKYTNASFKLSKSWKRRYFILSKNILYCFKSSERTSQLLDQFEFNADSVVCVSEAFNGKSWVLQVGKPNQKPWFIQADNVEDMKCWLSELKSIAVNYRSNSSELSSIPPASHTPLPFMLTSLPPPPRPRSAPSLASCPPSPTISFTSPISSHSRHNVPADVEELSNSPINNHDYDSEIHPRPSSPVETLSPPRARINNAAKLTNHQHKDSTSSTHSTNSTSTSRRRTRSGSFDNSLSINTSLIQKQQQQSSINYSPKRSSRLDIHRESIPIMMPSWGVRSASPTSLLNPFVSYTSLPPPPRSTRTHPRSDQTILPKSVKLSHLPNPPKPPEGPKPVRNSVRVSSIDPDRRINRSPPNIPLPQPPPRPINTITPGSRATSPIPSHKNNKHVIPPPPSTHLISSLIPPPVPPPRRPGADRRIGGKGSSSDAENLPPENISTHGRTMTLPVNLPSNPHSFTKLPTRSKSPPPSRNHVTSMVYSSSPSRFQTITRSQLMKSSSGLSSSDTTYLSVISGVNNNNLLGNNLQLLSGSGLTFVMIEETLGDGEKVLDLQDVSENHPHIKSRSSSYSNIHNDFIRHDKEAKNISRKNSLANIMDFEGKKKGMVKSKSVEANAINVNINSFTSPLSSMT</sequence>
<feature type="domain" description="PH" evidence="2">
    <location>
        <begin position="429"/>
        <end position="531"/>
    </location>
</feature>
<feature type="compositionally biased region" description="Pro residues" evidence="1">
    <location>
        <begin position="840"/>
        <end position="849"/>
    </location>
</feature>
<feature type="compositionally biased region" description="Low complexity" evidence="1">
    <location>
        <begin position="213"/>
        <end position="234"/>
    </location>
</feature>
<dbReference type="SUPFAM" id="SSF50729">
    <property type="entry name" value="PH domain-like"/>
    <property type="match status" value="1"/>
</dbReference>
<feature type="compositionally biased region" description="Polar residues" evidence="1">
    <location>
        <begin position="157"/>
        <end position="192"/>
    </location>
</feature>
<feature type="compositionally biased region" description="Polar residues" evidence="1">
    <location>
        <begin position="75"/>
        <end position="87"/>
    </location>
</feature>
<feature type="compositionally biased region" description="Low complexity" evidence="1">
    <location>
        <begin position="92"/>
        <end position="102"/>
    </location>
</feature>
<feature type="region of interest" description="Disordered" evidence="1">
    <location>
        <begin position="213"/>
        <end position="255"/>
    </location>
</feature>
<dbReference type="Pfam" id="PF00169">
    <property type="entry name" value="PH"/>
    <property type="match status" value="1"/>
</dbReference>
<feature type="region of interest" description="Disordered" evidence="1">
    <location>
        <begin position="728"/>
        <end position="874"/>
    </location>
</feature>
<dbReference type="CDD" id="cd00821">
    <property type="entry name" value="PH"/>
    <property type="match status" value="1"/>
</dbReference>
<name>A0A9N9A0L8_9GLOM</name>
<evidence type="ECO:0000313" key="4">
    <source>
        <dbReference type="Proteomes" id="UP000789570"/>
    </source>
</evidence>
<dbReference type="EMBL" id="CAJVPQ010000861">
    <property type="protein sequence ID" value="CAG8515185.1"/>
    <property type="molecule type" value="Genomic_DNA"/>
</dbReference>
<dbReference type="InterPro" id="IPR011993">
    <property type="entry name" value="PH-like_dom_sf"/>
</dbReference>
<feature type="region of interest" description="Disordered" evidence="1">
    <location>
        <begin position="320"/>
        <end position="339"/>
    </location>
</feature>